<accession>A0A8R1U683</accession>
<reference evidence="14" key="2">
    <citation type="submission" date="2022-06" db="UniProtKB">
        <authorList>
            <consortium name="EnsemblMetazoa"/>
        </authorList>
    </citation>
    <scope>IDENTIFICATION</scope>
    <source>
        <strain evidence="14">PS312</strain>
    </source>
</reference>
<dbReference type="GO" id="GO:0005743">
    <property type="term" value="C:mitochondrial inner membrane"/>
    <property type="evidence" value="ECO:0000318"/>
    <property type="project" value="GO_Central"/>
</dbReference>
<evidence type="ECO:0000256" key="2">
    <source>
        <dbReference type="ARBA" id="ARBA00007448"/>
    </source>
</evidence>
<protein>
    <recommendedName>
        <fullName evidence="3">Mitochondrial chaperone BCS1</fullName>
    </recommendedName>
    <alternativeName>
        <fullName evidence="12">BCS1-like protein</fullName>
    </alternativeName>
</protein>
<dbReference type="PANTHER" id="PTHR23070">
    <property type="entry name" value="BCS1 AAA-TYPE ATPASE"/>
    <property type="match status" value="1"/>
</dbReference>
<dbReference type="InterPro" id="IPR057495">
    <property type="entry name" value="AAA_lid_BCS1"/>
</dbReference>
<dbReference type="InterPro" id="IPR003959">
    <property type="entry name" value="ATPase_AAA_core"/>
</dbReference>
<comment type="similarity">
    <text evidence="2">Belongs to the AAA ATPase family. BCS1 subfamily.</text>
</comment>
<dbReference type="InterPro" id="IPR003960">
    <property type="entry name" value="ATPase_AAA_CS"/>
</dbReference>
<evidence type="ECO:0000256" key="11">
    <source>
        <dbReference type="ARBA" id="ARBA00023136"/>
    </source>
</evidence>
<dbReference type="SMART" id="SM00382">
    <property type="entry name" value="AAA"/>
    <property type="match status" value="1"/>
</dbReference>
<evidence type="ECO:0000256" key="6">
    <source>
        <dbReference type="ARBA" id="ARBA00022792"/>
    </source>
</evidence>
<accession>A0A2A6CWB9</accession>
<dbReference type="InterPro" id="IPR050747">
    <property type="entry name" value="Mitochondrial_chaperone_BCS1"/>
</dbReference>
<evidence type="ECO:0000313" key="15">
    <source>
        <dbReference type="Proteomes" id="UP000005239"/>
    </source>
</evidence>
<dbReference type="CDD" id="cd19510">
    <property type="entry name" value="RecA-like_BCS1"/>
    <property type="match status" value="1"/>
</dbReference>
<evidence type="ECO:0000313" key="14">
    <source>
        <dbReference type="EnsemblMetazoa" id="PPA07938.1"/>
    </source>
</evidence>
<evidence type="ECO:0000256" key="12">
    <source>
        <dbReference type="ARBA" id="ARBA00032816"/>
    </source>
</evidence>
<dbReference type="Gene3D" id="3.40.50.300">
    <property type="entry name" value="P-loop containing nucleotide triphosphate hydrolases"/>
    <property type="match status" value="1"/>
</dbReference>
<evidence type="ECO:0000256" key="1">
    <source>
        <dbReference type="ARBA" id="ARBA00004434"/>
    </source>
</evidence>
<keyword evidence="10" id="KW-0496">Mitochondrion</keyword>
<keyword evidence="7" id="KW-0378">Hydrolase</keyword>
<evidence type="ECO:0000256" key="8">
    <source>
        <dbReference type="ARBA" id="ARBA00022840"/>
    </source>
</evidence>
<comment type="catalytic activity">
    <reaction evidence="13">
        <text>ATP + H2O = ADP + phosphate + H(+)</text>
        <dbReference type="Rhea" id="RHEA:13065"/>
        <dbReference type="ChEBI" id="CHEBI:15377"/>
        <dbReference type="ChEBI" id="CHEBI:15378"/>
        <dbReference type="ChEBI" id="CHEBI:30616"/>
        <dbReference type="ChEBI" id="CHEBI:43474"/>
        <dbReference type="ChEBI" id="CHEBI:456216"/>
    </reaction>
    <physiologicalReaction direction="left-to-right" evidence="13">
        <dbReference type="Rhea" id="RHEA:13066"/>
    </physiologicalReaction>
</comment>
<evidence type="ECO:0000256" key="5">
    <source>
        <dbReference type="ARBA" id="ARBA00022741"/>
    </source>
</evidence>
<dbReference type="GO" id="GO:0032979">
    <property type="term" value="P:protein insertion into mitochondrial inner membrane from matrix"/>
    <property type="evidence" value="ECO:0000318"/>
    <property type="project" value="GO_Central"/>
</dbReference>
<dbReference type="OrthoDB" id="10251412at2759"/>
<name>A0A2A6CWB9_PRIPA</name>
<gene>
    <name evidence="14" type="primary">WBGene00097492</name>
</gene>
<sequence length="478" mass="53745">MTWFGSGSLPSTSGLPALPPPVPSTPSIVLSPAPSSSSSPISSISAYLPDFLKDNPYFNAGAGLAGMGMAASMAKRFAIIINAYFRRRFMLTLQVNNRDAVYPWLLEFINKYSAAQTRHFTANSTIKQAESGKTDVSINYLPSFGTHFFTYKWRWIKCERQREEQVVDNTDGYRVPLETVTLTTLGTDSRFFRDMVGFATKEAQASTETGLVIYNAVGPDWRKMSVGTKRPLESVILRHGQAESMLEDMQQFLQCKTWYQERGIPYRRGYLLYGPPGTGKSSFIAAVAAHFGYSVCTLSLSDRTMDDFRLNRLLNSTPPSSVLVLEDIDAAFGDRARDDPMNDHPAYQGLTRVTLSGLLNSLDGIGNVEERILFMTTNYIDRLDAALIRPGRVDRKEFIDYADGEMLGKLFYHFYKPLDKADWHLMEEFIAECAKVNQPISMAMAQGHLLLHKTTPRRAIEMVREALSRDEKDFNDTK</sequence>
<dbReference type="GO" id="GO:0016887">
    <property type="term" value="F:ATP hydrolysis activity"/>
    <property type="evidence" value="ECO:0007669"/>
    <property type="project" value="InterPro"/>
</dbReference>
<dbReference type="GO" id="GO:0005524">
    <property type="term" value="F:ATP binding"/>
    <property type="evidence" value="ECO:0007669"/>
    <property type="project" value="UniProtKB-KW"/>
</dbReference>
<evidence type="ECO:0000256" key="9">
    <source>
        <dbReference type="ARBA" id="ARBA00022989"/>
    </source>
</evidence>
<keyword evidence="6" id="KW-0999">Mitochondrion inner membrane</keyword>
<proteinExistence type="inferred from homology"/>
<comment type="subcellular location">
    <subcellularLocation>
        <location evidence="1">Mitochondrion inner membrane</location>
        <topology evidence="1">Single-pass membrane protein</topology>
    </subcellularLocation>
</comment>
<dbReference type="InterPro" id="IPR003593">
    <property type="entry name" value="AAA+_ATPase"/>
</dbReference>
<keyword evidence="5" id="KW-0547">Nucleotide-binding</keyword>
<dbReference type="SMART" id="SM01024">
    <property type="entry name" value="BCS1_N"/>
    <property type="match status" value="1"/>
</dbReference>
<reference evidence="15" key="1">
    <citation type="journal article" date="2008" name="Nat. Genet.">
        <title>The Pristionchus pacificus genome provides a unique perspective on nematode lifestyle and parasitism.</title>
        <authorList>
            <person name="Dieterich C."/>
            <person name="Clifton S.W."/>
            <person name="Schuster L.N."/>
            <person name="Chinwalla A."/>
            <person name="Delehaunty K."/>
            <person name="Dinkelacker I."/>
            <person name="Fulton L."/>
            <person name="Fulton R."/>
            <person name="Godfrey J."/>
            <person name="Minx P."/>
            <person name="Mitreva M."/>
            <person name="Roeseler W."/>
            <person name="Tian H."/>
            <person name="Witte H."/>
            <person name="Yang S.P."/>
            <person name="Wilson R.K."/>
            <person name="Sommer R.J."/>
        </authorList>
    </citation>
    <scope>NUCLEOTIDE SEQUENCE [LARGE SCALE GENOMIC DNA]</scope>
    <source>
        <strain evidence="15">PS312</strain>
    </source>
</reference>
<keyword evidence="9" id="KW-1133">Transmembrane helix</keyword>
<evidence type="ECO:0000256" key="3">
    <source>
        <dbReference type="ARBA" id="ARBA00016942"/>
    </source>
</evidence>
<dbReference type="PROSITE" id="PS00674">
    <property type="entry name" value="AAA"/>
    <property type="match status" value="1"/>
</dbReference>
<dbReference type="GO" id="GO:0034551">
    <property type="term" value="P:mitochondrial respiratory chain complex III assembly"/>
    <property type="evidence" value="ECO:0000318"/>
    <property type="project" value="GO_Central"/>
</dbReference>
<evidence type="ECO:0000256" key="4">
    <source>
        <dbReference type="ARBA" id="ARBA00022692"/>
    </source>
</evidence>
<dbReference type="InterPro" id="IPR014851">
    <property type="entry name" value="BCS1_N"/>
</dbReference>
<keyword evidence="8" id="KW-0067">ATP-binding</keyword>
<dbReference type="AlphaFoldDB" id="A0A2A6CWB9"/>
<dbReference type="Pfam" id="PF00004">
    <property type="entry name" value="AAA"/>
    <property type="match status" value="1"/>
</dbReference>
<evidence type="ECO:0000256" key="13">
    <source>
        <dbReference type="ARBA" id="ARBA00048778"/>
    </source>
</evidence>
<dbReference type="Pfam" id="PF08740">
    <property type="entry name" value="BCS1_N"/>
    <property type="match status" value="1"/>
</dbReference>
<keyword evidence="4" id="KW-0812">Transmembrane</keyword>
<organism evidence="14 15">
    <name type="scientific">Pristionchus pacificus</name>
    <name type="common">Parasitic nematode worm</name>
    <dbReference type="NCBI Taxonomy" id="54126"/>
    <lineage>
        <taxon>Eukaryota</taxon>
        <taxon>Metazoa</taxon>
        <taxon>Ecdysozoa</taxon>
        <taxon>Nematoda</taxon>
        <taxon>Chromadorea</taxon>
        <taxon>Rhabditida</taxon>
        <taxon>Rhabditina</taxon>
        <taxon>Diplogasteromorpha</taxon>
        <taxon>Diplogasteroidea</taxon>
        <taxon>Neodiplogasteridae</taxon>
        <taxon>Pristionchus</taxon>
    </lineage>
</organism>
<dbReference type="InterPro" id="IPR027417">
    <property type="entry name" value="P-loop_NTPase"/>
</dbReference>
<keyword evidence="15" id="KW-1185">Reference proteome</keyword>
<evidence type="ECO:0000256" key="10">
    <source>
        <dbReference type="ARBA" id="ARBA00023128"/>
    </source>
</evidence>
<dbReference type="SUPFAM" id="SSF52540">
    <property type="entry name" value="P-loop containing nucleoside triphosphate hydrolases"/>
    <property type="match status" value="1"/>
</dbReference>
<dbReference type="Proteomes" id="UP000005239">
    <property type="component" value="Unassembled WGS sequence"/>
</dbReference>
<dbReference type="Pfam" id="PF25426">
    <property type="entry name" value="AAA_lid_BCS1"/>
    <property type="match status" value="1"/>
</dbReference>
<evidence type="ECO:0000256" key="7">
    <source>
        <dbReference type="ARBA" id="ARBA00022801"/>
    </source>
</evidence>
<dbReference type="EnsemblMetazoa" id="PPA07938.1">
    <property type="protein sequence ID" value="PPA07938.1"/>
    <property type="gene ID" value="WBGene00097492"/>
</dbReference>
<keyword evidence="11" id="KW-0472">Membrane</keyword>